<dbReference type="SMART" id="SM00316">
    <property type="entry name" value="S1"/>
    <property type="match status" value="1"/>
</dbReference>
<accession>A0A2Z4LM50</accession>
<dbReference type="InterPro" id="IPR011805">
    <property type="entry name" value="RNase_R"/>
</dbReference>
<dbReference type="HAMAP" id="MF_01895">
    <property type="entry name" value="RNase_R"/>
    <property type="match status" value="1"/>
</dbReference>
<dbReference type="InterPro" id="IPR022966">
    <property type="entry name" value="RNase_II/R_CS"/>
</dbReference>
<dbReference type="GO" id="GO:0003723">
    <property type="term" value="F:RNA binding"/>
    <property type="evidence" value="ECO:0007669"/>
    <property type="project" value="UniProtKB-UniRule"/>
</dbReference>
<name>A0A2Z4LM50_9BACT</name>
<evidence type="ECO:0000256" key="5">
    <source>
        <dbReference type="ARBA" id="ARBA00022839"/>
    </source>
</evidence>
<keyword evidence="3 7" id="KW-0540">Nuclease</keyword>
<evidence type="ECO:0000256" key="7">
    <source>
        <dbReference type="HAMAP-Rule" id="MF_01895"/>
    </source>
</evidence>
<dbReference type="PANTHER" id="PTHR23355:SF9">
    <property type="entry name" value="DIS3-LIKE EXONUCLEASE 2"/>
    <property type="match status" value="1"/>
</dbReference>
<dbReference type="InterPro" id="IPR004476">
    <property type="entry name" value="RNase_II/RNase_R"/>
</dbReference>
<comment type="similarity">
    <text evidence="7">Belongs to the RNR ribonuclease family. RNase R subfamily.</text>
</comment>
<comment type="subcellular location">
    <subcellularLocation>
        <location evidence="7">Cytoplasm</location>
    </subcellularLocation>
</comment>
<dbReference type="PROSITE" id="PS50126">
    <property type="entry name" value="S1"/>
    <property type="match status" value="1"/>
</dbReference>
<keyword evidence="2 7" id="KW-0963">Cytoplasm</keyword>
<dbReference type="InterPro" id="IPR012340">
    <property type="entry name" value="NA-bd_OB-fold"/>
</dbReference>
<protein>
    <recommendedName>
        <fullName evidence="7">Ribonuclease R</fullName>
        <shortName evidence="7">RNase R</shortName>
        <ecNumber evidence="7">3.1.13.1</ecNumber>
    </recommendedName>
</protein>
<evidence type="ECO:0000256" key="3">
    <source>
        <dbReference type="ARBA" id="ARBA00022722"/>
    </source>
</evidence>
<dbReference type="PANTHER" id="PTHR23355">
    <property type="entry name" value="RIBONUCLEASE"/>
    <property type="match status" value="1"/>
</dbReference>
<sequence length="708" mass="82148">MDKKLKYTFNLNEMKLLEFLKEKNQATFLEIAKVFKINRIDNNKLTNLLNKLLNEFKIDKFKDNYRLINFVTDLKTNISVTSKRFGFVDFQDQNGNNLSAFIPSFQLNGILDKDLLDVSIYSYKNEHNEVMYKANIKANLEHPFKYITGFIQYGKNRQPYFKPYDEKMNGKFIILNDKSVPKDLKETDIVKCEVLKPNLESIVLMYKDVIANIEDKNHSMYKLFATYDVNETFDIDVLTEASSIPQFVSEKEISERKDLRKLLTVTIDGLDTKDFDDAISCYKLDNGNYKLFIHIADVSYYVKEGSPIDKEALKRGTSIYLPDRVIPMLPFELSNGICSLNPNVDRCCLTLELEIDSFGNNKTYDIYPSVITSDYRLTYNGVNDFLEHKLDVPNEIAELLLNAQSLASILRAKKINEGYVDFEIEEPKIIMKDGNVVDIVIKKEGISEKMIEDFMVRANETVAEMMQDKKLPSIYRIHDKPDDEKLMNLQNLLSFVGLKHLKVPFDGNPKSFELLVEKIKETKFDDYIKMSLLRTMQKASYSSNNIGHFGLASQAYSHFTSPIRRYPDLLLHRLIRNYIFQKQYDPLKEKEYIEEISNISLLNSEAEKNAMTIERDIVDIKKSEFFQQFINKTFKATIVSIEKFGIFFNIEEYQASVLIRFEDLNDEVLKISNFEAKGLTHYFAIGQTRDIKITSVDLLKGNINAIIA</sequence>
<dbReference type="Proteomes" id="UP000249865">
    <property type="component" value="Chromosome"/>
</dbReference>
<dbReference type="PROSITE" id="PS01175">
    <property type="entry name" value="RIBONUCLEASE_II"/>
    <property type="match status" value="1"/>
</dbReference>
<dbReference type="EC" id="3.1.13.1" evidence="7"/>
<gene>
    <name evidence="7 8" type="primary">rnr</name>
    <name evidence="8" type="ORF">DK849_01945</name>
</gene>
<dbReference type="EMBL" id="CP030103">
    <property type="protein sequence ID" value="AWX42819.1"/>
    <property type="molecule type" value="Genomic_DNA"/>
</dbReference>
<dbReference type="RefSeq" id="WP_029330261.1">
    <property type="nucleotide sequence ID" value="NZ_CP030103.1"/>
</dbReference>
<dbReference type="SUPFAM" id="SSF50249">
    <property type="entry name" value="Nucleic acid-binding proteins"/>
    <property type="match status" value="2"/>
</dbReference>
<keyword evidence="4 7" id="KW-0378">Hydrolase</keyword>
<evidence type="ECO:0000256" key="2">
    <source>
        <dbReference type="ARBA" id="ARBA00022490"/>
    </source>
</evidence>
<dbReference type="InterPro" id="IPR050180">
    <property type="entry name" value="RNR_Ribonuclease"/>
</dbReference>
<evidence type="ECO:0000313" key="8">
    <source>
        <dbReference type="EMBL" id="AWX42819.1"/>
    </source>
</evidence>
<dbReference type="NCBIfam" id="TIGR02063">
    <property type="entry name" value="RNase_R"/>
    <property type="match status" value="1"/>
</dbReference>
<evidence type="ECO:0000256" key="6">
    <source>
        <dbReference type="ARBA" id="ARBA00022884"/>
    </source>
</evidence>
<evidence type="ECO:0000256" key="4">
    <source>
        <dbReference type="ARBA" id="ARBA00022801"/>
    </source>
</evidence>
<dbReference type="InterPro" id="IPR003029">
    <property type="entry name" value="S1_domain"/>
</dbReference>
<proteinExistence type="inferred from homology"/>
<dbReference type="GO" id="GO:0008859">
    <property type="term" value="F:exoribonuclease II activity"/>
    <property type="evidence" value="ECO:0007669"/>
    <property type="project" value="UniProtKB-UniRule"/>
</dbReference>
<evidence type="ECO:0000313" key="9">
    <source>
        <dbReference type="Proteomes" id="UP000249865"/>
    </source>
</evidence>
<dbReference type="Gene3D" id="2.40.50.140">
    <property type="entry name" value="Nucleic acid-binding proteins"/>
    <property type="match status" value="1"/>
</dbReference>
<evidence type="ECO:0000256" key="1">
    <source>
        <dbReference type="ARBA" id="ARBA00001849"/>
    </source>
</evidence>
<reference evidence="9" key="1">
    <citation type="submission" date="2018-06" db="EMBL/GenBank/DDBJ databases">
        <title>Complete genome sequences of Mycoplasma anatis, M. anseris and M. cloacale type strains.</title>
        <authorList>
            <person name="Grozner D."/>
            <person name="Forro B."/>
            <person name="Sulyok K.M."/>
            <person name="Marton S."/>
            <person name="Kreizinger Z."/>
            <person name="Banyai K."/>
            <person name="Gyuranecz M."/>
        </authorList>
    </citation>
    <scope>NUCLEOTIDE SEQUENCE [LARGE SCALE GENOMIC DNA]</scope>
    <source>
        <strain evidence="9">NCTC 10199</strain>
    </source>
</reference>
<comment type="function">
    <text evidence="7">3'-5' exoribonuclease that releases 5'-nucleoside monophosphates and is involved in maturation of structured RNAs.</text>
</comment>
<keyword evidence="6 7" id="KW-0694">RNA-binding</keyword>
<dbReference type="AlphaFoldDB" id="A0A2Z4LM50"/>
<dbReference type="GO" id="GO:0005829">
    <property type="term" value="C:cytosol"/>
    <property type="evidence" value="ECO:0007669"/>
    <property type="project" value="TreeGrafter"/>
</dbReference>
<dbReference type="SMART" id="SM00955">
    <property type="entry name" value="RNB"/>
    <property type="match status" value="1"/>
</dbReference>
<comment type="catalytic activity">
    <reaction evidence="1 7">
        <text>Exonucleolytic cleavage in the 3'- to 5'-direction to yield nucleoside 5'-phosphates.</text>
        <dbReference type="EC" id="3.1.13.1"/>
    </reaction>
</comment>
<organism evidence="8 9">
    <name type="scientific">Metamycoplasma cloacale</name>
    <dbReference type="NCBI Taxonomy" id="92401"/>
    <lineage>
        <taxon>Bacteria</taxon>
        <taxon>Bacillati</taxon>
        <taxon>Mycoplasmatota</taxon>
        <taxon>Mycoplasmoidales</taxon>
        <taxon>Metamycoplasmataceae</taxon>
        <taxon>Metamycoplasma</taxon>
    </lineage>
</organism>
<dbReference type="NCBIfam" id="TIGR00358">
    <property type="entry name" value="3_prime_RNase"/>
    <property type="match status" value="1"/>
</dbReference>
<keyword evidence="9" id="KW-1185">Reference proteome</keyword>
<dbReference type="GO" id="GO:0006402">
    <property type="term" value="P:mRNA catabolic process"/>
    <property type="evidence" value="ECO:0007669"/>
    <property type="project" value="TreeGrafter"/>
</dbReference>
<dbReference type="KEGG" id="mclo:DK849_01945"/>
<dbReference type="InterPro" id="IPR001900">
    <property type="entry name" value="RNase_II/R"/>
</dbReference>
<keyword evidence="5 7" id="KW-0269">Exonuclease</keyword>
<dbReference type="OrthoDB" id="9764149at2"/>
<dbReference type="Pfam" id="PF00773">
    <property type="entry name" value="RNB"/>
    <property type="match status" value="1"/>
</dbReference>